<protein>
    <submittedName>
        <fullName evidence="2">Uncharacterized protein</fullName>
    </submittedName>
</protein>
<feature type="region of interest" description="Disordered" evidence="1">
    <location>
        <begin position="1"/>
        <end position="20"/>
    </location>
</feature>
<feature type="region of interest" description="Disordered" evidence="1">
    <location>
        <begin position="107"/>
        <end position="153"/>
    </location>
</feature>
<evidence type="ECO:0000313" key="3">
    <source>
        <dbReference type="Proteomes" id="UP000324800"/>
    </source>
</evidence>
<reference evidence="2 3" key="1">
    <citation type="submission" date="2019-03" db="EMBL/GenBank/DDBJ databases">
        <title>Single cell metagenomics reveals metabolic interactions within the superorganism composed of flagellate Streblomastix strix and complex community of Bacteroidetes bacteria on its surface.</title>
        <authorList>
            <person name="Treitli S.C."/>
            <person name="Kolisko M."/>
            <person name="Husnik F."/>
            <person name="Keeling P."/>
            <person name="Hampl V."/>
        </authorList>
    </citation>
    <scope>NUCLEOTIDE SEQUENCE [LARGE SCALE GENOMIC DNA]</scope>
    <source>
        <strain evidence="2">ST1C</strain>
    </source>
</reference>
<proteinExistence type="predicted"/>
<gene>
    <name evidence="2" type="ORF">EZS28_018377</name>
</gene>
<evidence type="ECO:0000313" key="2">
    <source>
        <dbReference type="EMBL" id="KAA6386096.1"/>
    </source>
</evidence>
<feature type="compositionally biased region" description="Basic and acidic residues" evidence="1">
    <location>
        <begin position="137"/>
        <end position="153"/>
    </location>
</feature>
<comment type="caution">
    <text evidence="2">The sequence shown here is derived from an EMBL/GenBank/DDBJ whole genome shotgun (WGS) entry which is preliminary data.</text>
</comment>
<accession>A0A5J4VV91</accession>
<feature type="region of interest" description="Disordered" evidence="1">
    <location>
        <begin position="165"/>
        <end position="191"/>
    </location>
</feature>
<dbReference type="EMBL" id="SNRW01004961">
    <property type="protein sequence ID" value="KAA6386096.1"/>
    <property type="molecule type" value="Genomic_DNA"/>
</dbReference>
<dbReference type="Proteomes" id="UP000324800">
    <property type="component" value="Unassembled WGS sequence"/>
</dbReference>
<feature type="region of interest" description="Disordered" evidence="1">
    <location>
        <begin position="60"/>
        <end position="88"/>
    </location>
</feature>
<organism evidence="2 3">
    <name type="scientific">Streblomastix strix</name>
    <dbReference type="NCBI Taxonomy" id="222440"/>
    <lineage>
        <taxon>Eukaryota</taxon>
        <taxon>Metamonada</taxon>
        <taxon>Preaxostyla</taxon>
        <taxon>Oxymonadida</taxon>
        <taxon>Streblomastigidae</taxon>
        <taxon>Streblomastix</taxon>
    </lineage>
</organism>
<dbReference type="AlphaFoldDB" id="A0A5J4VV91"/>
<sequence>MTRKSNSTSRQPPNRDSYWTPNYVNLIPQNQIQVAAQLQPTFVNAFGQNIEIDPLDPEQTMATPEEVRPSKHDTSDDGHDRTREPTEDTTFISNMTVIQQSDAEIVTRATQDRRSTSSISKRIADENHGLHGRTRSRSKETDNSTSDRFDQELIRDNATIMVSRSCKETNARSSTDCEFKPQSPYDKSRRNEATRIFERGKEYAIVNGKEMKRQRLDEAILETEAKKNKAVVVTASKYQKIGQGKEILQPHEWMEMKTSSRMINAQDK</sequence>
<evidence type="ECO:0000256" key="1">
    <source>
        <dbReference type="SAM" id="MobiDB-lite"/>
    </source>
</evidence>
<name>A0A5J4VV91_9EUKA</name>
<feature type="compositionally biased region" description="Basic and acidic residues" evidence="1">
    <location>
        <begin position="165"/>
        <end position="179"/>
    </location>
</feature>
<feature type="compositionally biased region" description="Basic and acidic residues" evidence="1">
    <location>
        <begin position="65"/>
        <end position="86"/>
    </location>
</feature>